<dbReference type="PRINTS" id="PR00081">
    <property type="entry name" value="GDHRDH"/>
</dbReference>
<dbReference type="PANTHER" id="PTHR45458:SF1">
    <property type="entry name" value="SHORT CHAIN DEHYDROGENASE"/>
    <property type="match status" value="1"/>
</dbReference>
<reference evidence="2 3" key="1">
    <citation type="journal article" date="2014" name="Int. J. Syst. Evol. Microbiol.">
        <title>Complete genome sequence of Corynebacterium casei LMG S-19264T (=DSM 44701T), isolated from a smear-ripened cheese.</title>
        <authorList>
            <consortium name="US DOE Joint Genome Institute (JGI-PGF)"/>
            <person name="Walter F."/>
            <person name="Albersmeier A."/>
            <person name="Kalinowski J."/>
            <person name="Ruckert C."/>
        </authorList>
    </citation>
    <scope>NUCLEOTIDE SEQUENCE [LARGE SCALE GENOMIC DNA]</scope>
    <source>
        <strain evidence="2 3">CGMCC 1.15358</strain>
    </source>
</reference>
<dbReference type="PROSITE" id="PS00061">
    <property type="entry name" value="ADH_SHORT"/>
    <property type="match status" value="1"/>
</dbReference>
<gene>
    <name evidence="2" type="ORF">GCM10010989_04280</name>
</gene>
<protein>
    <submittedName>
        <fullName evidence="2">Short-chain dehydrogenase</fullName>
    </submittedName>
</protein>
<dbReference type="AlphaFoldDB" id="A0A916Y780"/>
<evidence type="ECO:0000256" key="1">
    <source>
        <dbReference type="RuleBase" id="RU000363"/>
    </source>
</evidence>
<dbReference type="RefSeq" id="WP_066765368.1">
    <property type="nucleotide sequence ID" value="NZ_BMIO01000001.1"/>
</dbReference>
<sequence length="229" mass="24009">MANVIITGAGRGIGLELARTHAERGDRVFALVRDTAKSEDLSALAEGSDGAVSVHMLDAADIAGIPAAADAVPCDSVDVLYNVAGVTGPISGELEGDTDWDAWDLAIDVMLKAPFAITKAFLPRMGEGSKVINFSSQLAASTWPYGGFYVYVATKAGLVALTRSMAIDLKERGISLISLHPGWVKTDMGGPDADITTEESVAGITALTDRLTVEDSGGFFKWNGELHPL</sequence>
<dbReference type="EMBL" id="BMIO01000001">
    <property type="protein sequence ID" value="GGD33367.1"/>
    <property type="molecule type" value="Genomic_DNA"/>
</dbReference>
<dbReference type="PRINTS" id="PR00080">
    <property type="entry name" value="SDRFAMILY"/>
</dbReference>
<dbReference type="Gene3D" id="3.40.50.720">
    <property type="entry name" value="NAD(P)-binding Rossmann-like Domain"/>
    <property type="match status" value="1"/>
</dbReference>
<evidence type="ECO:0000313" key="2">
    <source>
        <dbReference type="EMBL" id="GGD33367.1"/>
    </source>
</evidence>
<dbReference type="Pfam" id="PF00106">
    <property type="entry name" value="adh_short"/>
    <property type="match status" value="1"/>
</dbReference>
<organism evidence="2 3">
    <name type="scientific">Croceicoccus pelagius</name>
    <dbReference type="NCBI Taxonomy" id="1703341"/>
    <lineage>
        <taxon>Bacteria</taxon>
        <taxon>Pseudomonadati</taxon>
        <taxon>Pseudomonadota</taxon>
        <taxon>Alphaproteobacteria</taxon>
        <taxon>Sphingomonadales</taxon>
        <taxon>Erythrobacteraceae</taxon>
        <taxon>Croceicoccus</taxon>
    </lineage>
</organism>
<comment type="similarity">
    <text evidence="1">Belongs to the short-chain dehydrogenases/reductases (SDR) family.</text>
</comment>
<dbReference type="OrthoDB" id="9785826at2"/>
<dbReference type="InterPro" id="IPR002347">
    <property type="entry name" value="SDR_fam"/>
</dbReference>
<keyword evidence="3" id="KW-1185">Reference proteome</keyword>
<dbReference type="GO" id="GO:0016616">
    <property type="term" value="F:oxidoreductase activity, acting on the CH-OH group of donors, NAD or NADP as acceptor"/>
    <property type="evidence" value="ECO:0007669"/>
    <property type="project" value="TreeGrafter"/>
</dbReference>
<dbReference type="InterPro" id="IPR052184">
    <property type="entry name" value="SDR_enzymes"/>
</dbReference>
<dbReference type="PANTHER" id="PTHR45458">
    <property type="entry name" value="SHORT-CHAIN DEHYDROGENASE/REDUCTASE SDR"/>
    <property type="match status" value="1"/>
</dbReference>
<accession>A0A916Y780</accession>
<name>A0A916Y780_9SPHN</name>
<dbReference type="InterPro" id="IPR036291">
    <property type="entry name" value="NAD(P)-bd_dom_sf"/>
</dbReference>
<dbReference type="Proteomes" id="UP000598997">
    <property type="component" value="Unassembled WGS sequence"/>
</dbReference>
<evidence type="ECO:0000313" key="3">
    <source>
        <dbReference type="Proteomes" id="UP000598997"/>
    </source>
</evidence>
<proteinExistence type="inferred from homology"/>
<dbReference type="InterPro" id="IPR020904">
    <property type="entry name" value="Sc_DH/Rdtase_CS"/>
</dbReference>
<dbReference type="SUPFAM" id="SSF51735">
    <property type="entry name" value="NAD(P)-binding Rossmann-fold domains"/>
    <property type="match status" value="1"/>
</dbReference>
<comment type="caution">
    <text evidence="2">The sequence shown here is derived from an EMBL/GenBank/DDBJ whole genome shotgun (WGS) entry which is preliminary data.</text>
</comment>